<dbReference type="GeneID" id="115402744"/>
<evidence type="ECO:0000256" key="5">
    <source>
        <dbReference type="ARBA" id="ARBA00022725"/>
    </source>
</evidence>
<evidence type="ECO:0000256" key="12">
    <source>
        <dbReference type="ARBA" id="ARBA00023224"/>
    </source>
</evidence>
<dbReference type="PANTHER" id="PTHR26451">
    <property type="entry name" value="G_PROTEIN_RECEP_F1_2 DOMAIN-CONTAINING PROTEIN"/>
    <property type="match status" value="1"/>
</dbReference>
<dbReference type="OMA" id="FQHFMYY"/>
<evidence type="ECO:0000256" key="14">
    <source>
        <dbReference type="RuleBase" id="RU363047"/>
    </source>
</evidence>
<comment type="subcellular location">
    <subcellularLocation>
        <location evidence="1 14">Cell membrane</location>
        <topology evidence="1 14">Multi-pass membrane protein</topology>
    </subcellularLocation>
</comment>
<keyword evidence="7 13" id="KW-0297">G-protein coupled receptor</keyword>
<evidence type="ECO:0000256" key="11">
    <source>
        <dbReference type="ARBA" id="ARBA00023180"/>
    </source>
</evidence>
<dbReference type="PANTHER" id="PTHR26451:SF847">
    <property type="entry name" value="ODORANT RECEPTOR-RELATED"/>
    <property type="match status" value="1"/>
</dbReference>
<evidence type="ECO:0000313" key="17">
    <source>
        <dbReference type="Proteomes" id="UP000472267"/>
    </source>
</evidence>
<keyword evidence="11" id="KW-0325">Glycoprotein</keyword>
<dbReference type="SUPFAM" id="SSF81321">
    <property type="entry name" value="Family A G protein-coupled receptor-like"/>
    <property type="match status" value="1"/>
</dbReference>
<dbReference type="OrthoDB" id="10017003at2759"/>
<keyword evidence="8 14" id="KW-0472">Membrane</keyword>
<keyword evidence="5 14" id="KW-0552">Olfaction</keyword>
<dbReference type="GO" id="GO:0005886">
    <property type="term" value="C:plasma membrane"/>
    <property type="evidence" value="ECO:0007669"/>
    <property type="project" value="UniProtKB-SubCell"/>
</dbReference>
<evidence type="ECO:0000256" key="9">
    <source>
        <dbReference type="ARBA" id="ARBA00023157"/>
    </source>
</evidence>
<dbReference type="InterPro" id="IPR017452">
    <property type="entry name" value="GPCR_Rhodpsn_7TM"/>
</dbReference>
<dbReference type="Pfam" id="PF13853">
    <property type="entry name" value="7tm_4"/>
    <property type="match status" value="1"/>
</dbReference>
<feature type="domain" description="G-protein coupled receptors family 1 profile" evidence="15">
    <location>
        <begin position="39"/>
        <end position="287"/>
    </location>
</feature>
<proteinExistence type="inferred from homology"/>
<dbReference type="PRINTS" id="PR00245">
    <property type="entry name" value="OLFACTORYR"/>
</dbReference>
<keyword evidence="2 14" id="KW-1003">Cell membrane</keyword>
<dbReference type="InterPro" id="IPR052921">
    <property type="entry name" value="GPCR1_Superfamily_Member"/>
</dbReference>
<evidence type="ECO:0000256" key="3">
    <source>
        <dbReference type="ARBA" id="ARBA00022606"/>
    </source>
</evidence>
<feature type="transmembrane region" description="Helical" evidence="14">
    <location>
        <begin position="236"/>
        <end position="255"/>
    </location>
</feature>
<name>A0A672GUE7_SALFA</name>
<dbReference type="RefSeq" id="XP_029967127.1">
    <property type="nucleotide sequence ID" value="XM_030111267.1"/>
</dbReference>
<accession>A0A672GUE7</accession>
<reference evidence="16" key="2">
    <citation type="submission" date="2025-08" db="UniProtKB">
        <authorList>
            <consortium name="Ensembl"/>
        </authorList>
    </citation>
    <scope>IDENTIFICATION</scope>
</reference>
<dbReference type="PRINTS" id="PR00237">
    <property type="entry name" value="GPCRRHODOPSN"/>
</dbReference>
<sequence>MDDKLNATYLTIGGYVEVNKYRFLYFFVTLALYTLIILSNSIILYLIWRHRSLHEPMYIFIAALSVNSLLFSTAIYPKFLFDFLCERQTISYQACLFQHFLFYTLGGADFLLLAAMAYDRYVSICNPLLYPMIMTKRTVTILLFLAWFLSGSQVAVSVVISSNQKLCHFTLRGIFCNNSVFKLTCQTSRVNSIYGIVVLINILVLPVLFILFTYTKILLITYRSSKDIRRKAAETCLPHVLVLISFSLLCVYNIIAARVDLNFPKVVHLIMSLQVVLYNPLLNPIIYGVKMKEINKHLRKLLGLVKESH</sequence>
<reference evidence="16" key="1">
    <citation type="submission" date="2019-06" db="EMBL/GenBank/DDBJ databases">
        <authorList>
            <consortium name="Wellcome Sanger Institute Data Sharing"/>
        </authorList>
    </citation>
    <scope>NUCLEOTIDE SEQUENCE [LARGE SCALE GENOMIC DNA]</scope>
</reference>
<evidence type="ECO:0000256" key="10">
    <source>
        <dbReference type="ARBA" id="ARBA00023170"/>
    </source>
</evidence>
<evidence type="ECO:0000256" key="2">
    <source>
        <dbReference type="ARBA" id="ARBA00022475"/>
    </source>
</evidence>
<evidence type="ECO:0000256" key="4">
    <source>
        <dbReference type="ARBA" id="ARBA00022692"/>
    </source>
</evidence>
<dbReference type="PROSITE" id="PS50262">
    <property type="entry name" value="G_PROTEIN_RECEP_F1_2"/>
    <property type="match status" value="1"/>
</dbReference>
<evidence type="ECO:0000256" key="1">
    <source>
        <dbReference type="ARBA" id="ARBA00004651"/>
    </source>
</evidence>
<keyword evidence="4 13" id="KW-0812">Transmembrane</keyword>
<dbReference type="Gene3D" id="1.20.1070.10">
    <property type="entry name" value="Rhodopsin 7-helix transmembrane proteins"/>
    <property type="match status" value="1"/>
</dbReference>
<feature type="transmembrane region" description="Helical" evidence="14">
    <location>
        <begin position="193"/>
        <end position="215"/>
    </location>
</feature>
<keyword evidence="17" id="KW-1185">Reference proteome</keyword>
<keyword evidence="6 14" id="KW-1133">Transmembrane helix</keyword>
<dbReference type="InterPro" id="IPR000276">
    <property type="entry name" value="GPCR_Rhodpsn"/>
</dbReference>
<organism evidence="16 17">
    <name type="scientific">Salarias fasciatus</name>
    <name type="common">Jewelled blenny</name>
    <name type="synonym">Blennius fasciatus</name>
    <dbReference type="NCBI Taxonomy" id="181472"/>
    <lineage>
        <taxon>Eukaryota</taxon>
        <taxon>Metazoa</taxon>
        <taxon>Chordata</taxon>
        <taxon>Craniata</taxon>
        <taxon>Vertebrata</taxon>
        <taxon>Euteleostomi</taxon>
        <taxon>Actinopterygii</taxon>
        <taxon>Neopterygii</taxon>
        <taxon>Teleostei</taxon>
        <taxon>Neoteleostei</taxon>
        <taxon>Acanthomorphata</taxon>
        <taxon>Ovalentaria</taxon>
        <taxon>Blenniimorphae</taxon>
        <taxon>Blenniiformes</taxon>
        <taxon>Blennioidei</taxon>
        <taxon>Blenniidae</taxon>
        <taxon>Salariinae</taxon>
        <taxon>Salarias</taxon>
    </lineage>
</organism>
<dbReference type="PROSITE" id="PS00237">
    <property type="entry name" value="G_PROTEIN_RECEP_F1_1"/>
    <property type="match status" value="1"/>
</dbReference>
<feature type="transmembrane region" description="Helical" evidence="14">
    <location>
        <begin position="139"/>
        <end position="160"/>
    </location>
</feature>
<feature type="transmembrane region" description="Helical" evidence="14">
    <location>
        <begin position="267"/>
        <end position="289"/>
    </location>
</feature>
<dbReference type="InterPro" id="IPR000725">
    <property type="entry name" value="Olfact_rcpt"/>
</dbReference>
<dbReference type="InParanoid" id="A0A672GUE7"/>
<evidence type="ECO:0000259" key="15">
    <source>
        <dbReference type="PROSITE" id="PS50262"/>
    </source>
</evidence>
<evidence type="ECO:0000256" key="8">
    <source>
        <dbReference type="ARBA" id="ARBA00023136"/>
    </source>
</evidence>
<evidence type="ECO:0000313" key="16">
    <source>
        <dbReference type="Ensembl" id="ENSSFAP00005022313.1"/>
    </source>
</evidence>
<dbReference type="GO" id="GO:0004984">
    <property type="term" value="F:olfactory receptor activity"/>
    <property type="evidence" value="ECO:0007669"/>
    <property type="project" value="InterPro"/>
</dbReference>
<comment type="similarity">
    <text evidence="13">Belongs to the G-protein coupled receptor 1 family.</text>
</comment>
<feature type="transmembrane region" description="Helical" evidence="14">
    <location>
        <begin position="58"/>
        <end position="76"/>
    </location>
</feature>
<keyword evidence="3 14" id="KW-0716">Sensory transduction</keyword>
<keyword evidence="10 13" id="KW-0675">Receptor</keyword>
<keyword evidence="9" id="KW-1015">Disulfide bond</keyword>
<reference evidence="16" key="3">
    <citation type="submission" date="2025-09" db="UniProtKB">
        <authorList>
            <consortium name="Ensembl"/>
        </authorList>
    </citation>
    <scope>IDENTIFICATION</scope>
</reference>
<feature type="transmembrane region" description="Helical" evidence="14">
    <location>
        <begin position="23"/>
        <end position="46"/>
    </location>
</feature>
<dbReference type="FunFam" id="1.20.1070.10:FF:000024">
    <property type="entry name" value="Olfactory receptor"/>
    <property type="match status" value="1"/>
</dbReference>
<dbReference type="GO" id="GO:0005549">
    <property type="term" value="F:odorant binding"/>
    <property type="evidence" value="ECO:0007669"/>
    <property type="project" value="TreeGrafter"/>
</dbReference>
<keyword evidence="12 13" id="KW-0807">Transducer</keyword>
<evidence type="ECO:0000256" key="6">
    <source>
        <dbReference type="ARBA" id="ARBA00022989"/>
    </source>
</evidence>
<dbReference type="Ensembl" id="ENSSFAT00005023241.1">
    <property type="protein sequence ID" value="ENSSFAP00005022313.1"/>
    <property type="gene ID" value="ENSSFAG00005011592.1"/>
</dbReference>
<gene>
    <name evidence="16" type="primary">LOC115402744</name>
</gene>
<evidence type="ECO:0000256" key="7">
    <source>
        <dbReference type="ARBA" id="ARBA00023040"/>
    </source>
</evidence>
<dbReference type="GO" id="GO:0004930">
    <property type="term" value="F:G protein-coupled receptor activity"/>
    <property type="evidence" value="ECO:0007669"/>
    <property type="project" value="UniProtKB-KW"/>
</dbReference>
<dbReference type="Proteomes" id="UP000472267">
    <property type="component" value="Chromosome 16"/>
</dbReference>
<dbReference type="AlphaFoldDB" id="A0A672GUE7"/>
<protein>
    <recommendedName>
        <fullName evidence="14">Olfactory receptor</fullName>
    </recommendedName>
</protein>
<evidence type="ECO:0000256" key="13">
    <source>
        <dbReference type="RuleBase" id="RU000688"/>
    </source>
</evidence>
<feature type="transmembrane region" description="Helical" evidence="14">
    <location>
        <begin position="96"/>
        <end position="118"/>
    </location>
</feature>